<dbReference type="EMBL" id="ALJD01000002">
    <property type="protein sequence ID" value="EJN61537.1"/>
    <property type="molecule type" value="Genomic_DNA"/>
</dbReference>
<proteinExistence type="predicted"/>
<reference evidence="1 2" key="1">
    <citation type="journal article" date="2012" name="J. Bacteriol.">
        <title>Draft Genome Sequence of the Extremely Halophilic Archaeon Halogranum salarium B-1T.</title>
        <authorList>
            <person name="Kim K.K."/>
            <person name="Lee K.C."/>
            <person name="Lee J.S."/>
        </authorList>
    </citation>
    <scope>NUCLEOTIDE SEQUENCE [LARGE SCALE GENOMIC DNA]</scope>
    <source>
        <strain evidence="1 2">B-1</strain>
    </source>
</reference>
<gene>
    <name evidence="1" type="ORF">HSB1_05780</name>
</gene>
<comment type="caution">
    <text evidence="1">The sequence shown here is derived from an EMBL/GenBank/DDBJ whole genome shotgun (WGS) entry which is preliminary data.</text>
</comment>
<name>J3F0E3_9EURY</name>
<evidence type="ECO:0000313" key="1">
    <source>
        <dbReference type="EMBL" id="EJN61537.1"/>
    </source>
</evidence>
<accession>J3F0E3</accession>
<evidence type="ECO:0000313" key="2">
    <source>
        <dbReference type="Proteomes" id="UP000007813"/>
    </source>
</evidence>
<dbReference type="AlphaFoldDB" id="J3F0E3"/>
<sequence length="45" mass="4840">MTVDDTDDADCRSTIELAAEKSSYLPPQANRSVYVHPGQSEGVSV</sequence>
<organism evidence="1 2">
    <name type="scientific">Halogranum salarium B-1</name>
    <dbReference type="NCBI Taxonomy" id="1210908"/>
    <lineage>
        <taxon>Archaea</taxon>
        <taxon>Methanobacteriati</taxon>
        <taxon>Methanobacteriota</taxon>
        <taxon>Stenosarchaea group</taxon>
        <taxon>Halobacteria</taxon>
        <taxon>Halobacteriales</taxon>
        <taxon>Haloferacaceae</taxon>
    </lineage>
</organism>
<protein>
    <submittedName>
        <fullName evidence="1">Uncharacterized protein</fullName>
    </submittedName>
</protein>
<dbReference type="Proteomes" id="UP000007813">
    <property type="component" value="Unassembled WGS sequence"/>
</dbReference>